<feature type="domain" description="RlpA-like protein double-psi beta-barrel" evidence="6">
    <location>
        <begin position="119"/>
        <end position="205"/>
    </location>
</feature>
<dbReference type="CDD" id="cd22268">
    <property type="entry name" value="DPBB_RlpA-like"/>
    <property type="match status" value="1"/>
</dbReference>
<dbReference type="EMBL" id="DOYJ01000143">
    <property type="protein sequence ID" value="HCB75527.1"/>
    <property type="molecule type" value="Genomic_DNA"/>
</dbReference>
<gene>
    <name evidence="3" type="primary">rlpA</name>
    <name evidence="7" type="ORF">DEP91_05040</name>
</gene>
<dbReference type="GO" id="GO:0071555">
    <property type="term" value="P:cell wall organization"/>
    <property type="evidence" value="ECO:0007669"/>
    <property type="project" value="UniProtKB-KW"/>
</dbReference>
<dbReference type="HAMAP" id="MF_02071">
    <property type="entry name" value="RlpA"/>
    <property type="match status" value="1"/>
</dbReference>
<evidence type="ECO:0000256" key="1">
    <source>
        <dbReference type="ARBA" id="ARBA00023239"/>
    </source>
</evidence>
<accession>A0A3D0W9U7</accession>
<dbReference type="GO" id="GO:0000270">
    <property type="term" value="P:peptidoglycan metabolic process"/>
    <property type="evidence" value="ECO:0007669"/>
    <property type="project" value="UniProtKB-UniRule"/>
</dbReference>
<dbReference type="AlphaFoldDB" id="A0A3D0W9U7"/>
<comment type="caution">
    <text evidence="7">The sequence shown here is derived from an EMBL/GenBank/DDBJ whole genome shotgun (WGS) entry which is preliminary data.</text>
</comment>
<dbReference type="Pfam" id="PF03330">
    <property type="entry name" value="DPBB_1"/>
    <property type="match status" value="1"/>
</dbReference>
<evidence type="ECO:0000256" key="5">
    <source>
        <dbReference type="SAM" id="MobiDB-lite"/>
    </source>
</evidence>
<evidence type="ECO:0000256" key="2">
    <source>
        <dbReference type="ARBA" id="ARBA00023316"/>
    </source>
</evidence>
<dbReference type="InterPro" id="IPR009009">
    <property type="entry name" value="RlpA-like_DPBB"/>
</dbReference>
<sequence length="213" mass="22206">MILRTGGDSAVTCPRSSQSVCDAGGAKRRPNLNATLQFSARRLDSGGETSWSFRQSSRRHASQSTPAQCRGCRGGPHVSLKLSIAALGSGIALFVATPAWAEETPAATETPSVIEKVGEGLASFFGREIAGARTASGEKCDPTTLTAAHRTLPFGSLVRVTDALTGNSVIVRINDRGPFSGKRVIDLSKAAAAELGIVGRGTARVIMNLVSRN</sequence>
<evidence type="ECO:0000313" key="7">
    <source>
        <dbReference type="EMBL" id="HCB75527.1"/>
    </source>
</evidence>
<dbReference type="GO" id="GO:0008932">
    <property type="term" value="F:lytic endotransglycosylase activity"/>
    <property type="evidence" value="ECO:0007669"/>
    <property type="project" value="UniProtKB-UniRule"/>
</dbReference>
<dbReference type="EC" id="4.2.2.-" evidence="3"/>
<reference evidence="7 8" key="1">
    <citation type="journal article" date="2018" name="Nat. Biotechnol.">
        <title>A standardized bacterial taxonomy based on genome phylogeny substantially revises the tree of life.</title>
        <authorList>
            <person name="Parks D.H."/>
            <person name="Chuvochina M."/>
            <person name="Waite D.W."/>
            <person name="Rinke C."/>
            <person name="Skarshewski A."/>
            <person name="Chaumeil P.A."/>
            <person name="Hugenholtz P."/>
        </authorList>
    </citation>
    <scope>NUCLEOTIDE SEQUENCE [LARGE SCALE GENOMIC DNA]</scope>
    <source>
        <strain evidence="7">UBA9015</strain>
    </source>
</reference>
<dbReference type="InterPro" id="IPR034718">
    <property type="entry name" value="RlpA"/>
</dbReference>
<organism evidence="7 8">
    <name type="scientific">Sphingomonas bacterium</name>
    <dbReference type="NCBI Taxonomy" id="1895847"/>
    <lineage>
        <taxon>Bacteria</taxon>
        <taxon>Pseudomonadati</taxon>
        <taxon>Pseudomonadota</taxon>
        <taxon>Alphaproteobacteria</taxon>
        <taxon>Sphingomonadales</taxon>
        <taxon>Sphingomonadaceae</taxon>
        <taxon>Sphingomonas</taxon>
    </lineage>
</organism>
<feature type="region of interest" description="Disordered" evidence="5">
    <location>
        <begin position="1"/>
        <end position="26"/>
    </location>
</feature>
<dbReference type="PANTHER" id="PTHR34183:SF8">
    <property type="entry name" value="ENDOLYTIC PEPTIDOGLYCAN TRANSGLYCOSYLASE RLPA-RELATED"/>
    <property type="match status" value="1"/>
</dbReference>
<protein>
    <recommendedName>
        <fullName evidence="3">Endolytic peptidoglycan transglycosylase RlpA</fullName>
        <ecNumber evidence="3">4.2.2.-</ecNumber>
    </recommendedName>
</protein>
<evidence type="ECO:0000313" key="8">
    <source>
        <dbReference type="Proteomes" id="UP000262699"/>
    </source>
</evidence>
<evidence type="ECO:0000256" key="4">
    <source>
        <dbReference type="RuleBase" id="RU003495"/>
    </source>
</evidence>
<dbReference type="SUPFAM" id="SSF50685">
    <property type="entry name" value="Barwin-like endoglucanases"/>
    <property type="match status" value="1"/>
</dbReference>
<dbReference type="PANTHER" id="PTHR34183">
    <property type="entry name" value="ENDOLYTIC PEPTIDOGLYCAN TRANSGLYCOSYLASE RLPA"/>
    <property type="match status" value="1"/>
</dbReference>
<evidence type="ECO:0000256" key="3">
    <source>
        <dbReference type="HAMAP-Rule" id="MF_02071"/>
    </source>
</evidence>
<comment type="similarity">
    <text evidence="3 4">Belongs to the RlpA family.</text>
</comment>
<proteinExistence type="inferred from homology"/>
<feature type="region of interest" description="Disordered" evidence="5">
    <location>
        <begin position="46"/>
        <end position="70"/>
    </location>
</feature>
<dbReference type="InterPro" id="IPR036908">
    <property type="entry name" value="RlpA-like_sf"/>
</dbReference>
<dbReference type="NCBIfam" id="TIGR00413">
    <property type="entry name" value="rlpA"/>
    <property type="match status" value="1"/>
</dbReference>
<dbReference type="Gene3D" id="2.40.40.10">
    <property type="entry name" value="RlpA-like domain"/>
    <property type="match status" value="1"/>
</dbReference>
<keyword evidence="1 3" id="KW-0456">Lyase</keyword>
<evidence type="ECO:0000259" key="6">
    <source>
        <dbReference type="Pfam" id="PF03330"/>
    </source>
</evidence>
<dbReference type="Proteomes" id="UP000262699">
    <property type="component" value="Unassembled WGS sequence"/>
</dbReference>
<name>A0A3D0W9U7_9SPHN</name>
<keyword evidence="2 3" id="KW-0961">Cell wall biogenesis/degradation</keyword>
<comment type="function">
    <text evidence="3">Lytic transglycosylase with a strong preference for naked glycan strands that lack stem peptides.</text>
</comment>
<dbReference type="InterPro" id="IPR012997">
    <property type="entry name" value="RplA"/>
</dbReference>